<sequence>MAILVDPTASIQAVFWEEWVDSIEDGKTYIFTNMRIPGYIVAAIQPFCILPSIDEAVGDPGKIFVANINQRSH</sequence>
<gene>
    <name evidence="1" type="ORF">PACLA_8A063016</name>
</gene>
<proteinExistence type="predicted"/>
<reference evidence="1" key="1">
    <citation type="submission" date="2020-04" db="EMBL/GenBank/DDBJ databases">
        <authorList>
            <person name="Alioto T."/>
            <person name="Alioto T."/>
            <person name="Gomez Garrido J."/>
        </authorList>
    </citation>
    <scope>NUCLEOTIDE SEQUENCE</scope>
    <source>
        <strain evidence="1">A484AB</strain>
    </source>
</reference>
<protein>
    <submittedName>
        <fullName evidence="1">Uncharacterized protein</fullName>
    </submittedName>
</protein>
<dbReference type="InterPro" id="IPR012340">
    <property type="entry name" value="NA-bd_OB-fold"/>
</dbReference>
<organism evidence="1 2">
    <name type="scientific">Paramuricea clavata</name>
    <name type="common">Red gorgonian</name>
    <name type="synonym">Violescent sea-whip</name>
    <dbReference type="NCBI Taxonomy" id="317549"/>
    <lineage>
        <taxon>Eukaryota</taxon>
        <taxon>Metazoa</taxon>
        <taxon>Cnidaria</taxon>
        <taxon>Anthozoa</taxon>
        <taxon>Octocorallia</taxon>
        <taxon>Malacalcyonacea</taxon>
        <taxon>Plexauridae</taxon>
        <taxon>Paramuricea</taxon>
    </lineage>
</organism>
<accession>A0A6S7JDW3</accession>
<evidence type="ECO:0000313" key="2">
    <source>
        <dbReference type="Proteomes" id="UP001152795"/>
    </source>
</evidence>
<name>A0A6S7JDW3_PARCT</name>
<dbReference type="Gene3D" id="2.40.50.140">
    <property type="entry name" value="Nucleic acid-binding proteins"/>
    <property type="match status" value="1"/>
</dbReference>
<dbReference type="Proteomes" id="UP001152795">
    <property type="component" value="Unassembled WGS sequence"/>
</dbReference>
<comment type="caution">
    <text evidence="1">The sequence shown here is derived from an EMBL/GenBank/DDBJ whole genome shotgun (WGS) entry which is preliminary data.</text>
</comment>
<dbReference type="EMBL" id="CACRXK020015361">
    <property type="protein sequence ID" value="CAB4028264.1"/>
    <property type="molecule type" value="Genomic_DNA"/>
</dbReference>
<evidence type="ECO:0000313" key="1">
    <source>
        <dbReference type="EMBL" id="CAB4028264.1"/>
    </source>
</evidence>
<keyword evidence="2" id="KW-1185">Reference proteome</keyword>
<dbReference type="AlphaFoldDB" id="A0A6S7JDW3"/>